<dbReference type="PROSITE" id="PS50123">
    <property type="entry name" value="CHER"/>
    <property type="match status" value="1"/>
</dbReference>
<dbReference type="Pfam" id="PF01739">
    <property type="entry name" value="CheR"/>
    <property type="match status" value="1"/>
</dbReference>
<reference evidence="7" key="2">
    <citation type="journal article" date="2021" name="Microbiome">
        <title>Successional dynamics and alternative stable states in a saline activated sludge microbial community over 9 years.</title>
        <authorList>
            <person name="Wang Y."/>
            <person name="Ye J."/>
            <person name="Ju F."/>
            <person name="Liu L."/>
            <person name="Boyd J.A."/>
            <person name="Deng Y."/>
            <person name="Parks D.H."/>
            <person name="Jiang X."/>
            <person name="Yin X."/>
            <person name="Woodcroft B.J."/>
            <person name="Tyson G.W."/>
            <person name="Hugenholtz P."/>
            <person name="Polz M.F."/>
            <person name="Zhang T."/>
        </authorList>
    </citation>
    <scope>NUCLEOTIDE SEQUENCE</scope>
    <source>
        <strain evidence="7">HKST-UBA02</strain>
    </source>
</reference>
<dbReference type="SUPFAM" id="SSF53335">
    <property type="entry name" value="S-adenosyl-L-methionine-dependent methyltransferases"/>
    <property type="match status" value="1"/>
</dbReference>
<dbReference type="InterPro" id="IPR036804">
    <property type="entry name" value="CheR_N_sf"/>
</dbReference>
<dbReference type="GO" id="GO:0008983">
    <property type="term" value="F:protein-glutamate O-methyltransferase activity"/>
    <property type="evidence" value="ECO:0007669"/>
    <property type="project" value="UniProtKB-EC"/>
</dbReference>
<evidence type="ECO:0000256" key="4">
    <source>
        <dbReference type="ARBA" id="ARBA00022679"/>
    </source>
</evidence>
<reference evidence="7" key="1">
    <citation type="submission" date="2020-04" db="EMBL/GenBank/DDBJ databases">
        <authorList>
            <person name="Zhang T."/>
        </authorList>
    </citation>
    <scope>NUCLEOTIDE SEQUENCE</scope>
    <source>
        <strain evidence="7">HKST-UBA02</strain>
    </source>
</reference>
<evidence type="ECO:0000313" key="7">
    <source>
        <dbReference type="EMBL" id="MCA9759634.1"/>
    </source>
</evidence>
<evidence type="ECO:0000256" key="5">
    <source>
        <dbReference type="ARBA" id="ARBA00022691"/>
    </source>
</evidence>
<comment type="caution">
    <text evidence="7">The sequence shown here is derived from an EMBL/GenBank/DDBJ whole genome shotgun (WGS) entry which is preliminary data.</text>
</comment>
<keyword evidence="3" id="KW-0489">Methyltransferase</keyword>
<gene>
    <name evidence="7" type="ORF">KDA27_27810</name>
</gene>
<dbReference type="Gene3D" id="1.10.155.10">
    <property type="entry name" value="Chemotaxis receptor methyltransferase CheR, N-terminal domain"/>
    <property type="match status" value="1"/>
</dbReference>
<dbReference type="Gene3D" id="3.40.50.150">
    <property type="entry name" value="Vaccinia Virus protein VP39"/>
    <property type="match status" value="1"/>
</dbReference>
<sequence length="270" mass="31017">MEARVYESFREIVYQTSGISLGPDKQELVAARVGKRLRVLGLQKPEEYLALVRRDPEEIVGLLDVISTNFTSFFRGQDHFDLLAQKFQEYLAAGQTRFRYWSAACSTGVEPYSMLMTLDSIKPLASLDFKVLATDISTRALGQAQSASYQKKVVDPVPAEWKKKYFDERPGEREPVWVVKPELRRHVVFRRLNLSQPPFPMSGPMDCVFCRNVMIYFDQPVRQRLISEIERLLRPEGILFVGHSETLTGIECEFRAVQAATYAKPQRTTR</sequence>
<evidence type="ECO:0000256" key="1">
    <source>
        <dbReference type="ARBA" id="ARBA00001541"/>
    </source>
</evidence>
<keyword evidence="5" id="KW-0949">S-adenosyl-L-methionine</keyword>
<dbReference type="Proteomes" id="UP000739538">
    <property type="component" value="Unassembled WGS sequence"/>
</dbReference>
<dbReference type="InterPro" id="IPR022642">
    <property type="entry name" value="CheR_C"/>
</dbReference>
<comment type="catalytic activity">
    <reaction evidence="1">
        <text>L-glutamyl-[protein] + S-adenosyl-L-methionine = [protein]-L-glutamate 5-O-methyl ester + S-adenosyl-L-homocysteine</text>
        <dbReference type="Rhea" id="RHEA:24452"/>
        <dbReference type="Rhea" id="RHEA-COMP:10208"/>
        <dbReference type="Rhea" id="RHEA-COMP:10311"/>
        <dbReference type="ChEBI" id="CHEBI:29973"/>
        <dbReference type="ChEBI" id="CHEBI:57856"/>
        <dbReference type="ChEBI" id="CHEBI:59789"/>
        <dbReference type="ChEBI" id="CHEBI:82795"/>
        <dbReference type="EC" id="2.1.1.80"/>
    </reaction>
</comment>
<dbReference type="PRINTS" id="PR00996">
    <property type="entry name" value="CHERMTFRASE"/>
</dbReference>
<name>A0A956SHH1_UNCEI</name>
<dbReference type="PANTHER" id="PTHR24422:SF26">
    <property type="entry name" value="CHEMOTAXIS PROTEIN METHYLTRANSFERASE"/>
    <property type="match status" value="1"/>
</dbReference>
<dbReference type="SMART" id="SM00138">
    <property type="entry name" value="MeTrc"/>
    <property type="match status" value="1"/>
</dbReference>
<accession>A0A956SHH1</accession>
<evidence type="ECO:0000259" key="6">
    <source>
        <dbReference type="PROSITE" id="PS50123"/>
    </source>
</evidence>
<organism evidence="7 8">
    <name type="scientific">Eiseniibacteriota bacterium</name>
    <dbReference type="NCBI Taxonomy" id="2212470"/>
    <lineage>
        <taxon>Bacteria</taxon>
        <taxon>Candidatus Eiseniibacteriota</taxon>
    </lineage>
</organism>
<dbReference type="SUPFAM" id="SSF47757">
    <property type="entry name" value="Chemotaxis receptor methyltransferase CheR, N-terminal domain"/>
    <property type="match status" value="1"/>
</dbReference>
<dbReference type="CDD" id="cd02440">
    <property type="entry name" value="AdoMet_MTases"/>
    <property type="match status" value="1"/>
</dbReference>
<dbReference type="PIRSF" id="PIRSF000410">
    <property type="entry name" value="CheR"/>
    <property type="match status" value="1"/>
</dbReference>
<dbReference type="GO" id="GO:0032259">
    <property type="term" value="P:methylation"/>
    <property type="evidence" value="ECO:0007669"/>
    <property type="project" value="UniProtKB-KW"/>
</dbReference>
<keyword evidence="4" id="KW-0808">Transferase</keyword>
<dbReference type="InterPro" id="IPR000780">
    <property type="entry name" value="CheR_MeTrfase"/>
</dbReference>
<evidence type="ECO:0000256" key="2">
    <source>
        <dbReference type="ARBA" id="ARBA00012534"/>
    </source>
</evidence>
<dbReference type="Pfam" id="PF03705">
    <property type="entry name" value="CheR_N"/>
    <property type="match status" value="1"/>
</dbReference>
<dbReference type="InterPro" id="IPR022641">
    <property type="entry name" value="CheR_N"/>
</dbReference>
<dbReference type="AlphaFoldDB" id="A0A956SHH1"/>
<dbReference type="InterPro" id="IPR029063">
    <property type="entry name" value="SAM-dependent_MTases_sf"/>
</dbReference>
<dbReference type="InterPro" id="IPR026024">
    <property type="entry name" value="Chemotaxis_MeTrfase_CheR"/>
</dbReference>
<proteinExistence type="predicted"/>
<evidence type="ECO:0000256" key="3">
    <source>
        <dbReference type="ARBA" id="ARBA00022603"/>
    </source>
</evidence>
<dbReference type="EC" id="2.1.1.80" evidence="2"/>
<feature type="domain" description="CheR-type methyltransferase" evidence="6">
    <location>
        <begin position="1"/>
        <end position="267"/>
    </location>
</feature>
<dbReference type="EMBL" id="JAGQHS010000418">
    <property type="protein sequence ID" value="MCA9759634.1"/>
    <property type="molecule type" value="Genomic_DNA"/>
</dbReference>
<protein>
    <recommendedName>
        <fullName evidence="2">protein-glutamate O-methyltransferase</fullName>
        <ecNumber evidence="2">2.1.1.80</ecNumber>
    </recommendedName>
</protein>
<dbReference type="PANTHER" id="PTHR24422">
    <property type="entry name" value="CHEMOTAXIS PROTEIN METHYLTRANSFERASE"/>
    <property type="match status" value="1"/>
</dbReference>
<dbReference type="InterPro" id="IPR050903">
    <property type="entry name" value="Bact_Chemotaxis_MeTrfase"/>
</dbReference>
<evidence type="ECO:0000313" key="8">
    <source>
        <dbReference type="Proteomes" id="UP000739538"/>
    </source>
</evidence>